<evidence type="ECO:0000313" key="8">
    <source>
        <dbReference type="Proteomes" id="UP000186922"/>
    </source>
</evidence>
<feature type="transmembrane region" description="Helical" evidence="5">
    <location>
        <begin position="158"/>
        <end position="179"/>
    </location>
</feature>
<dbReference type="STRING" id="947166.A0A1D1VM13"/>
<dbReference type="AlphaFoldDB" id="A0A1D1VM13"/>
<evidence type="ECO:0000259" key="6">
    <source>
        <dbReference type="PROSITE" id="PS50850"/>
    </source>
</evidence>
<dbReference type="Gene3D" id="1.20.1250.20">
    <property type="entry name" value="MFS general substrate transporter like domains"/>
    <property type="match status" value="1"/>
</dbReference>
<dbReference type="GO" id="GO:0016020">
    <property type="term" value="C:membrane"/>
    <property type="evidence" value="ECO:0007669"/>
    <property type="project" value="UniProtKB-SubCell"/>
</dbReference>
<keyword evidence="2 5" id="KW-0812">Transmembrane</keyword>
<keyword evidence="8" id="KW-1185">Reference proteome</keyword>
<dbReference type="SUPFAM" id="SSF103473">
    <property type="entry name" value="MFS general substrate transporter"/>
    <property type="match status" value="1"/>
</dbReference>
<dbReference type="InterPro" id="IPR020846">
    <property type="entry name" value="MFS_dom"/>
</dbReference>
<proteinExistence type="predicted"/>
<dbReference type="PROSITE" id="PS50850">
    <property type="entry name" value="MFS"/>
    <property type="match status" value="1"/>
</dbReference>
<evidence type="ECO:0000256" key="3">
    <source>
        <dbReference type="ARBA" id="ARBA00022989"/>
    </source>
</evidence>
<evidence type="ECO:0000256" key="4">
    <source>
        <dbReference type="ARBA" id="ARBA00023136"/>
    </source>
</evidence>
<dbReference type="Proteomes" id="UP000186922">
    <property type="component" value="Unassembled WGS sequence"/>
</dbReference>
<keyword evidence="3 5" id="KW-1133">Transmembrane helix</keyword>
<dbReference type="GO" id="GO:0022857">
    <property type="term" value="F:transmembrane transporter activity"/>
    <property type="evidence" value="ECO:0007669"/>
    <property type="project" value="InterPro"/>
</dbReference>
<feature type="transmembrane region" description="Helical" evidence="5">
    <location>
        <begin position="277"/>
        <end position="295"/>
    </location>
</feature>
<keyword evidence="4 5" id="KW-0472">Membrane</keyword>
<evidence type="ECO:0000256" key="5">
    <source>
        <dbReference type="SAM" id="Phobius"/>
    </source>
</evidence>
<evidence type="ECO:0000313" key="7">
    <source>
        <dbReference type="EMBL" id="GAU99528.1"/>
    </source>
</evidence>
<sequence>MSDTTEINSSLSAIKQQPESHLAVAENSEMPRKDVDTLLGFLGRPGRYQIIAFFLLAFMHIPFAYNSLAMIFLGGRPSGSHCGGTEVNISRPEDLPGCRTMMMFTSDGEVTSCMKPSAAWTNTSSKPGFCNNCSLQYDFHLPSETTIVSEFDLICENYWLTSMGTTIYFVGCMFGGALIGLISDAKGRKTAILVATLLLIGSGFGVTFAPNIWVFLVFRFLVGCFMQGADLTAFTLLMETFSGRYREFAGVSAQLMWVSGVISLAGIAYGLPNWRNLQLFITIVPVIVLPCLLFVKESIRWLYVSQKFEEAKSATASILKFNNLPKSKKVSDCENYLVLWYQKEDDDSLEKDGGYSTWNLFSSPQLRKRILGLMYIWFVASLWYYVISFAITDLFGEKHVNVAIAGSLELPATLLTMVATKRFGCRRPLIWTCAITAVLSIIAGSLPTSTTTYAIIRTVFAQFARGGTHALFNAMLPYASDLMPTVVRNKGLGVCSFAMRLGGVLAPQLLLLGTYTSPEVPFVLCGILGLGGAAVTYILPETRGVRLPETVEDIMSPS</sequence>
<gene>
    <name evidence="7" type="primary">RvY_10520-1</name>
    <name evidence="7" type="synonym">RvY_10520.1</name>
    <name evidence="7" type="ORF">RvY_10520</name>
</gene>
<feature type="transmembrane region" description="Helical" evidence="5">
    <location>
        <begin position="216"/>
        <end position="237"/>
    </location>
</feature>
<dbReference type="InterPro" id="IPR036259">
    <property type="entry name" value="MFS_trans_sf"/>
</dbReference>
<name>A0A1D1VM13_RAMVA</name>
<feature type="transmembrane region" description="Helical" evidence="5">
    <location>
        <begin position="399"/>
        <end position="417"/>
    </location>
</feature>
<comment type="subcellular location">
    <subcellularLocation>
        <location evidence="1">Membrane</location>
        <topology evidence="1">Multi-pass membrane protein</topology>
    </subcellularLocation>
</comment>
<dbReference type="Pfam" id="PF00083">
    <property type="entry name" value="Sugar_tr"/>
    <property type="match status" value="1"/>
</dbReference>
<dbReference type="InterPro" id="IPR005828">
    <property type="entry name" value="MFS_sugar_transport-like"/>
</dbReference>
<reference evidence="7 8" key="1">
    <citation type="journal article" date="2016" name="Nat. Commun.">
        <title>Extremotolerant tardigrade genome and improved radiotolerance of human cultured cells by tardigrade-unique protein.</title>
        <authorList>
            <person name="Hashimoto T."/>
            <person name="Horikawa D.D."/>
            <person name="Saito Y."/>
            <person name="Kuwahara H."/>
            <person name="Kozuka-Hata H."/>
            <person name="Shin-I T."/>
            <person name="Minakuchi Y."/>
            <person name="Ohishi K."/>
            <person name="Motoyama A."/>
            <person name="Aizu T."/>
            <person name="Enomoto A."/>
            <person name="Kondo K."/>
            <person name="Tanaka S."/>
            <person name="Hara Y."/>
            <person name="Koshikawa S."/>
            <person name="Sagara H."/>
            <person name="Miura T."/>
            <person name="Yokobori S."/>
            <person name="Miyagawa K."/>
            <person name="Suzuki Y."/>
            <person name="Kubo T."/>
            <person name="Oyama M."/>
            <person name="Kohara Y."/>
            <person name="Fujiyama A."/>
            <person name="Arakawa K."/>
            <person name="Katayama T."/>
            <person name="Toyoda A."/>
            <person name="Kunieda T."/>
        </authorList>
    </citation>
    <scope>NUCLEOTIDE SEQUENCE [LARGE SCALE GENOMIC DNA]</scope>
    <source>
        <strain evidence="7 8">YOKOZUNA-1</strain>
    </source>
</reference>
<comment type="caution">
    <text evidence="7">The sequence shown here is derived from an EMBL/GenBank/DDBJ whole genome shotgun (WGS) entry which is preliminary data.</text>
</comment>
<feature type="transmembrane region" description="Helical" evidence="5">
    <location>
        <begin position="520"/>
        <end position="539"/>
    </location>
</feature>
<feature type="transmembrane region" description="Helical" evidence="5">
    <location>
        <begin position="429"/>
        <end position="447"/>
    </location>
</feature>
<protein>
    <recommendedName>
        <fullName evidence="6">Major facilitator superfamily (MFS) profile domain-containing protein</fullName>
    </recommendedName>
</protein>
<feature type="domain" description="Major facilitator superfamily (MFS) profile" evidence="6">
    <location>
        <begin position="101"/>
        <end position="543"/>
    </location>
</feature>
<feature type="transmembrane region" description="Helical" evidence="5">
    <location>
        <begin position="249"/>
        <end position="271"/>
    </location>
</feature>
<accession>A0A1D1VM13</accession>
<dbReference type="PANTHER" id="PTHR24064">
    <property type="entry name" value="SOLUTE CARRIER FAMILY 22 MEMBER"/>
    <property type="match status" value="1"/>
</dbReference>
<evidence type="ECO:0000256" key="1">
    <source>
        <dbReference type="ARBA" id="ARBA00004141"/>
    </source>
</evidence>
<dbReference type="EMBL" id="BDGG01000005">
    <property type="protein sequence ID" value="GAU99528.1"/>
    <property type="molecule type" value="Genomic_DNA"/>
</dbReference>
<organism evidence="7 8">
    <name type="scientific">Ramazzottius varieornatus</name>
    <name type="common">Water bear</name>
    <name type="synonym">Tardigrade</name>
    <dbReference type="NCBI Taxonomy" id="947166"/>
    <lineage>
        <taxon>Eukaryota</taxon>
        <taxon>Metazoa</taxon>
        <taxon>Ecdysozoa</taxon>
        <taxon>Tardigrada</taxon>
        <taxon>Eutardigrada</taxon>
        <taxon>Parachela</taxon>
        <taxon>Hypsibioidea</taxon>
        <taxon>Ramazzottiidae</taxon>
        <taxon>Ramazzottius</taxon>
    </lineage>
</organism>
<dbReference type="OrthoDB" id="2261376at2759"/>
<feature type="transmembrane region" description="Helical" evidence="5">
    <location>
        <begin position="191"/>
        <end position="210"/>
    </location>
</feature>
<feature type="transmembrane region" description="Helical" evidence="5">
    <location>
        <begin position="370"/>
        <end position="387"/>
    </location>
</feature>
<feature type="transmembrane region" description="Helical" evidence="5">
    <location>
        <begin position="50"/>
        <end position="73"/>
    </location>
</feature>
<evidence type="ECO:0000256" key="2">
    <source>
        <dbReference type="ARBA" id="ARBA00022692"/>
    </source>
</evidence>